<keyword evidence="2" id="KW-1185">Reference proteome</keyword>
<name>C4NTC6_9CAUD</name>
<dbReference type="RefSeq" id="YP_002898974.1">
    <property type="nucleotide sequence ID" value="NC_012696.1"/>
</dbReference>
<dbReference type="KEGG" id="vg:7874779"/>
<dbReference type="Proteomes" id="UP000002342">
    <property type="component" value="Segment"/>
</dbReference>
<dbReference type="GeneID" id="7874779"/>
<accession>C4NTC6</accession>
<evidence type="ECO:0000313" key="1">
    <source>
        <dbReference type="EMBL" id="ACL81392.1"/>
    </source>
</evidence>
<dbReference type="Gene3D" id="3.40.50.450">
    <property type="match status" value="1"/>
</dbReference>
<evidence type="ECO:0000313" key="2">
    <source>
        <dbReference type="Proteomes" id="UP000002342"/>
    </source>
</evidence>
<dbReference type="OrthoDB" id="24011at10239"/>
<proteinExistence type="predicted"/>
<dbReference type="EMBL" id="FJ591094">
    <property type="protein sequence ID" value="ACL81392.1"/>
    <property type="molecule type" value="Genomic_DNA"/>
</dbReference>
<sequence length="182" mass="20089">MTKIFYAGIGSRETPEDVCRKMFAAGRTMAKLGFILRSGGAAGADEAFELGVADAASELNVSIREIAEIYLPWKGFRKNQSPLYGSCKRSRLLVKEFHPNWANVSPAGRDFHGRNCYQILGKELDSPSAFVLCWTKDGAITGGTGQALRVAQEYGIPILNFACHDDEYISDFILEQAERMRG</sequence>
<organism evidence="1 2">
    <name type="scientific">Sulfitobacter phage EE36phi1</name>
    <dbReference type="NCBI Taxonomy" id="490913"/>
    <lineage>
        <taxon>Viruses</taxon>
        <taxon>Duplodnaviria</taxon>
        <taxon>Heunggongvirae</taxon>
        <taxon>Uroviricota</taxon>
        <taxon>Caudoviricetes</taxon>
        <taxon>Schitoviridae</taxon>
        <taxon>Rhodovirinae</taxon>
        <taxon>Aorunvirus</taxon>
        <taxon>Aorunvirus EE36phi1</taxon>
    </lineage>
</organism>
<protein>
    <submittedName>
        <fullName evidence="1">Uncharacterized protein</fullName>
    </submittedName>
</protein>
<reference evidence="1 2" key="1">
    <citation type="journal article" date="2009" name="Environ. Microbiol.">
        <title>Genome sequences of two novel phages infecting marine roseobacters.</title>
        <authorList>
            <person name="Zhao Y."/>
            <person name="Wang K."/>
            <person name="Jiao N."/>
            <person name="Chen F."/>
        </authorList>
    </citation>
    <scope>NUCLEOTIDE SEQUENCE</scope>
    <source>
        <strain evidence="1">EE36P1</strain>
    </source>
</reference>
<dbReference type="SUPFAM" id="SSF102405">
    <property type="entry name" value="MCP/YpsA-like"/>
    <property type="match status" value="1"/>
</dbReference>